<evidence type="ECO:0000313" key="9">
    <source>
        <dbReference type="Proteomes" id="UP001334084"/>
    </source>
</evidence>
<dbReference type="InterPro" id="IPR050130">
    <property type="entry name" value="ClpA_ClpB"/>
</dbReference>
<dbReference type="GeneID" id="90540001"/>
<dbReference type="Pfam" id="PF02861">
    <property type="entry name" value="Clp_N"/>
    <property type="match status" value="1"/>
</dbReference>
<dbReference type="Proteomes" id="UP001334084">
    <property type="component" value="Chromosome 1"/>
</dbReference>
<dbReference type="GO" id="GO:0034605">
    <property type="term" value="P:cellular response to heat"/>
    <property type="evidence" value="ECO:0007669"/>
    <property type="project" value="TreeGrafter"/>
</dbReference>
<organism evidence="8 9">
    <name type="scientific">Vairimorpha necatrix</name>
    <dbReference type="NCBI Taxonomy" id="6039"/>
    <lineage>
        <taxon>Eukaryota</taxon>
        <taxon>Fungi</taxon>
        <taxon>Fungi incertae sedis</taxon>
        <taxon>Microsporidia</taxon>
        <taxon>Nosematidae</taxon>
        <taxon>Vairimorpha</taxon>
    </lineage>
</organism>
<dbReference type="Gene3D" id="3.40.50.300">
    <property type="entry name" value="P-loop containing nucleotide triphosphate hydrolases"/>
    <property type="match status" value="3"/>
</dbReference>
<keyword evidence="2" id="KW-0547">Nucleotide-binding</keyword>
<dbReference type="SUPFAM" id="SSF52540">
    <property type="entry name" value="P-loop containing nucleoside triphosphate hydrolases"/>
    <property type="match status" value="2"/>
</dbReference>
<dbReference type="InterPro" id="IPR036628">
    <property type="entry name" value="Clp_N_dom_sf"/>
</dbReference>
<evidence type="ECO:0000256" key="1">
    <source>
        <dbReference type="ARBA" id="ARBA00022737"/>
    </source>
</evidence>
<dbReference type="GO" id="GO:0005524">
    <property type="term" value="F:ATP binding"/>
    <property type="evidence" value="ECO:0007669"/>
    <property type="project" value="UniProtKB-KW"/>
</dbReference>
<dbReference type="PANTHER" id="PTHR11638:SF18">
    <property type="entry name" value="HEAT SHOCK PROTEIN 104"/>
    <property type="match status" value="1"/>
</dbReference>
<evidence type="ECO:0000256" key="5">
    <source>
        <dbReference type="PROSITE-ProRule" id="PRU01251"/>
    </source>
</evidence>
<dbReference type="InterPro" id="IPR027417">
    <property type="entry name" value="P-loop_NTPase"/>
</dbReference>
<sequence length="842" mass="94950">MTNPKFTNKARELIEEAIAKAQLNKNTQLEPEHLLNVLLENSNSILRKVLSKEETNIWTDKIINKINTFGKAGQPVEPQMSYKLSQVFKTNDEFVSVDSILINILNLDHIKSYLSNTEEIIKKIKNFRGDKKMDNVNADDTENIMSKFAVDMVDQARQNIFDPVIGREQEIREIIEILCKKTKSNAIMVGKPGVGKTAIVNGIAQRIANGEAPGLKNAKIYNVDVGGMVAGACHRGDFEQRLKDLIKEAESTPGVILFIDEIHIVLGAGKTSDSAMDAANMLKPGLANGSIKCIGATTEDEYRKYVESDPAFERRFVQVPVREPSIEDSITMLRGIRERMELHHGVKISDNALVYAAKSSKQYIPNRRLPDIAIDLIDSACASAVISLESQPKEILEAKNKIWSLELEKTSLEMDLKNTQDKEIIYKKLEEVQKKIENIKESLIPLEENYLNEKKDIIQAKELRKKLEDTKLKLIQAERDRQSYLAYDLKTNVIPVLEEEIKKLTGVEIIETHHIAEKISNWTGIPVKRLTMKENERLLEMSSRIKRRIFGQDEAVNAIVSSILQSRVGLARKDKPIGAFLLLGPSGVGKTELAKAVASELFDDEKNMVVLDMSDYGNELSVTKLIGASAGYVGYNEGGTLTEPIRRKPYNVILLDEVDLAHQSVLNVLYQLLDEGRITDGKGVVVDYRNCVIIMTSNLGQHVIMNSPSIGEKERSELEGMVLQRFGPPFVNRIDNVIYFNQLDFNCLSKILEYQINELNSRLEEKNMKFVISQAVAEEIVVKAHSSVYGARLMKRLVQTHFISALTQILLKRTDNSILFVKCYGTYENQVGEQIGEYVYQY</sequence>
<dbReference type="InterPro" id="IPR018368">
    <property type="entry name" value="ClpA/B_CS1"/>
</dbReference>
<name>A0AAX4J8G3_9MICR</name>
<evidence type="ECO:0000256" key="6">
    <source>
        <dbReference type="SAM" id="Coils"/>
    </source>
</evidence>
<dbReference type="Pfam" id="PF17871">
    <property type="entry name" value="AAA_lid_9"/>
    <property type="match status" value="1"/>
</dbReference>
<dbReference type="InterPro" id="IPR003959">
    <property type="entry name" value="ATPase_AAA_core"/>
</dbReference>
<gene>
    <name evidence="8" type="ORF">VNE69_01136</name>
</gene>
<dbReference type="InterPro" id="IPR003593">
    <property type="entry name" value="AAA+_ATPase"/>
</dbReference>
<keyword evidence="3" id="KW-0067">ATP-binding</keyword>
<dbReference type="InterPro" id="IPR004176">
    <property type="entry name" value="Clp_R_N"/>
</dbReference>
<dbReference type="InterPro" id="IPR019489">
    <property type="entry name" value="Clp_ATPase_C"/>
</dbReference>
<proteinExistence type="predicted"/>
<dbReference type="CDD" id="cd19499">
    <property type="entry name" value="RecA-like_ClpB_Hsp104-like"/>
    <property type="match status" value="1"/>
</dbReference>
<evidence type="ECO:0000313" key="8">
    <source>
        <dbReference type="EMBL" id="WUR02198.1"/>
    </source>
</evidence>
<keyword evidence="1 5" id="KW-0677">Repeat</keyword>
<evidence type="ECO:0000256" key="3">
    <source>
        <dbReference type="ARBA" id="ARBA00022840"/>
    </source>
</evidence>
<evidence type="ECO:0000256" key="2">
    <source>
        <dbReference type="ARBA" id="ARBA00022741"/>
    </source>
</evidence>
<evidence type="ECO:0000256" key="4">
    <source>
        <dbReference type="ARBA" id="ARBA00023186"/>
    </source>
</evidence>
<dbReference type="SUPFAM" id="SSF81923">
    <property type="entry name" value="Double Clp-N motif"/>
    <property type="match status" value="1"/>
</dbReference>
<dbReference type="Pfam" id="PF07724">
    <property type="entry name" value="AAA_2"/>
    <property type="match status" value="1"/>
</dbReference>
<dbReference type="RefSeq" id="XP_065328343.1">
    <property type="nucleotide sequence ID" value="XM_065472271.1"/>
</dbReference>
<dbReference type="FunFam" id="3.40.50.300:FF:000025">
    <property type="entry name" value="ATP-dependent Clp protease subunit"/>
    <property type="match status" value="1"/>
</dbReference>
<reference evidence="8" key="1">
    <citation type="journal article" date="2024" name="BMC Genomics">
        <title>Functional annotation of a divergent genome using sequence and structure-based similarity.</title>
        <authorList>
            <person name="Svedberg D."/>
            <person name="Winiger R.R."/>
            <person name="Berg A."/>
            <person name="Sharma H."/>
            <person name="Tellgren-Roth C."/>
            <person name="Debrunner-Vossbrinck B.A."/>
            <person name="Vossbrinck C.R."/>
            <person name="Barandun J."/>
        </authorList>
    </citation>
    <scope>NUCLEOTIDE SEQUENCE</scope>
    <source>
        <strain evidence="8">Illinois isolate</strain>
    </source>
</reference>
<dbReference type="InterPro" id="IPR001270">
    <property type="entry name" value="ClpA/B"/>
</dbReference>
<dbReference type="PRINTS" id="PR00300">
    <property type="entry name" value="CLPPROTEASEA"/>
</dbReference>
<feature type="coiled-coil region" evidence="6">
    <location>
        <begin position="402"/>
        <end position="480"/>
    </location>
</feature>
<dbReference type="Pfam" id="PF00004">
    <property type="entry name" value="AAA"/>
    <property type="match status" value="1"/>
</dbReference>
<dbReference type="Gene3D" id="1.10.8.60">
    <property type="match status" value="1"/>
</dbReference>
<keyword evidence="6" id="KW-0175">Coiled coil</keyword>
<dbReference type="KEGG" id="vnx:VNE69_01136"/>
<protein>
    <submittedName>
        <fullName evidence="8">Clp R domain-containing protein</fullName>
    </submittedName>
</protein>
<evidence type="ECO:0000259" key="7">
    <source>
        <dbReference type="PROSITE" id="PS51903"/>
    </source>
</evidence>
<dbReference type="PROSITE" id="PS51903">
    <property type="entry name" value="CLP_R"/>
    <property type="match status" value="1"/>
</dbReference>
<dbReference type="PANTHER" id="PTHR11638">
    <property type="entry name" value="ATP-DEPENDENT CLP PROTEASE"/>
    <property type="match status" value="1"/>
</dbReference>
<dbReference type="EMBL" id="CP142726">
    <property type="protein sequence ID" value="WUR02198.1"/>
    <property type="molecule type" value="Genomic_DNA"/>
</dbReference>
<dbReference type="PROSITE" id="PS00870">
    <property type="entry name" value="CLPAB_1"/>
    <property type="match status" value="1"/>
</dbReference>
<dbReference type="GO" id="GO:0005737">
    <property type="term" value="C:cytoplasm"/>
    <property type="evidence" value="ECO:0007669"/>
    <property type="project" value="TreeGrafter"/>
</dbReference>
<accession>A0AAX4J8G3</accession>
<keyword evidence="4" id="KW-0143">Chaperone</keyword>
<dbReference type="SMART" id="SM00382">
    <property type="entry name" value="AAA"/>
    <property type="match status" value="2"/>
</dbReference>
<dbReference type="Pfam" id="PF10431">
    <property type="entry name" value="ClpB_D2-small"/>
    <property type="match status" value="1"/>
</dbReference>
<dbReference type="GO" id="GO:0016887">
    <property type="term" value="F:ATP hydrolysis activity"/>
    <property type="evidence" value="ECO:0007669"/>
    <property type="project" value="InterPro"/>
</dbReference>
<dbReference type="Gene3D" id="1.10.1780.10">
    <property type="entry name" value="Clp, N-terminal domain"/>
    <property type="match status" value="1"/>
</dbReference>
<dbReference type="AlphaFoldDB" id="A0AAX4J8G3"/>
<dbReference type="SMART" id="SM01086">
    <property type="entry name" value="ClpB_D2-small"/>
    <property type="match status" value="1"/>
</dbReference>
<dbReference type="InterPro" id="IPR041546">
    <property type="entry name" value="ClpA/ClpB_AAA_lid"/>
</dbReference>
<dbReference type="CDD" id="cd00009">
    <property type="entry name" value="AAA"/>
    <property type="match status" value="1"/>
</dbReference>
<keyword evidence="9" id="KW-1185">Reference proteome</keyword>
<feature type="domain" description="Clp R" evidence="7">
    <location>
        <begin position="3"/>
        <end position="132"/>
    </location>
</feature>